<dbReference type="KEGG" id="scm:SCHCO_02616553"/>
<dbReference type="Pfam" id="PF06398">
    <property type="entry name" value="Pex24p"/>
    <property type="match status" value="1"/>
</dbReference>
<feature type="transmembrane region" description="Helical" evidence="6">
    <location>
        <begin position="240"/>
        <end position="259"/>
    </location>
</feature>
<evidence type="ECO:0000256" key="4">
    <source>
        <dbReference type="ARBA" id="ARBA00023136"/>
    </source>
</evidence>
<feature type="domain" description="Peroxin/Ferlin" evidence="7">
    <location>
        <begin position="451"/>
        <end position="484"/>
    </location>
</feature>
<keyword evidence="4 6" id="KW-0472">Membrane</keyword>
<dbReference type="InParanoid" id="D8PXT8"/>
<dbReference type="eggNOG" id="ENOG502QQTF">
    <property type="taxonomic scope" value="Eukaryota"/>
</dbReference>
<evidence type="ECO:0000256" key="2">
    <source>
        <dbReference type="ARBA" id="ARBA00022692"/>
    </source>
</evidence>
<reference evidence="8 9" key="1">
    <citation type="journal article" date="2010" name="Nat. Biotechnol.">
        <title>Genome sequence of the model mushroom Schizophyllum commune.</title>
        <authorList>
            <person name="Ohm R.A."/>
            <person name="de Jong J.F."/>
            <person name="Lugones L.G."/>
            <person name="Aerts A."/>
            <person name="Kothe E."/>
            <person name="Stajich J.E."/>
            <person name="de Vries R.P."/>
            <person name="Record E."/>
            <person name="Levasseur A."/>
            <person name="Baker S.E."/>
            <person name="Bartholomew K.A."/>
            <person name="Coutinho P.M."/>
            <person name="Erdmann S."/>
            <person name="Fowler T.J."/>
            <person name="Gathman A.C."/>
            <person name="Lombard V."/>
            <person name="Henrissat B."/>
            <person name="Knabe N."/>
            <person name="Kuees U."/>
            <person name="Lilly W.W."/>
            <person name="Lindquist E."/>
            <person name="Lucas S."/>
            <person name="Magnuson J.K."/>
            <person name="Piumi F."/>
            <person name="Raudaskoski M."/>
            <person name="Salamov A."/>
            <person name="Schmutz J."/>
            <person name="Schwarze F.W.M.R."/>
            <person name="vanKuyk P.A."/>
            <person name="Horton J.S."/>
            <person name="Grigoriev I.V."/>
            <person name="Woesten H.A.B."/>
        </authorList>
    </citation>
    <scope>NUCLEOTIDE SEQUENCE [LARGE SCALE GENOMIC DNA]</scope>
    <source>
        <strain evidence="9">H4-8 / FGSC 9210</strain>
    </source>
</reference>
<dbReference type="GO" id="GO:0005778">
    <property type="term" value="C:peroxisomal membrane"/>
    <property type="evidence" value="ECO:0007669"/>
    <property type="project" value="UniProtKB-ARBA"/>
</dbReference>
<evidence type="ECO:0000256" key="3">
    <source>
        <dbReference type="ARBA" id="ARBA00022989"/>
    </source>
</evidence>
<name>D8PXT8_SCHCM</name>
<keyword evidence="3 6" id="KW-1133">Transmembrane helix</keyword>
<keyword evidence="9" id="KW-1185">Reference proteome</keyword>
<protein>
    <recommendedName>
        <fullName evidence="7">Peroxin/Ferlin domain-containing protein</fullName>
    </recommendedName>
</protein>
<dbReference type="SMART" id="SM00694">
    <property type="entry name" value="DysFC"/>
    <property type="match status" value="1"/>
</dbReference>
<dbReference type="PANTHER" id="PTHR28304:SF2">
    <property type="entry name" value="PEROXISOMAL MEMBRANE PROTEIN PEX29"/>
    <property type="match status" value="1"/>
</dbReference>
<evidence type="ECO:0000313" key="8">
    <source>
        <dbReference type="EMBL" id="EFI99732.1"/>
    </source>
</evidence>
<sequence>MPVLDFIDLPPCATPLPPTGSQPEKRPARPAHTIRASLPSIDTDVLARERKLSSPASPAKASPSYASTIIPQVLFATLPTSETGAPQKRDPKSQKLLSKRDPLSIQITTINFKRFIEVVGPVFWLQDRIEEILCWRKGAKVTGVWMAAYAFICLYPRLLLVLPSMVLIALILLPSTSAAPNANVKPGPTQPLDTPPTGVDYQANVQAIQNLMGFVADMHDAVVVPYVIPFFSPNNATKRHIALTLLTATLLPTLFLVSLPYFPIRWLCLVGGLSFWSLFNPHVRYFLLAPSQVLEPEWSHAFVDLFHSCRAVFRKVRGRAESQARWPWLHAHDAGKWARMRAVRAVDDDNLTDDVWRSEMEEVELYENERLAPGADGKQPAWSKEALKPTVDRAAWTRGRDGWSGIDEQGGGTVSSNLTFSLAPGWKFVETETWRADLVGEWSGVGADDDGWVYTTDAWQDPAPYPEPGKVTRRRRWIRRVYYAEGVGRKDASAGCAPEKPEHQFHFRERTRAEGGNTM</sequence>
<keyword evidence="2 6" id="KW-0812">Transmembrane</keyword>
<evidence type="ECO:0000256" key="1">
    <source>
        <dbReference type="ARBA" id="ARBA00004141"/>
    </source>
</evidence>
<dbReference type="HOGENOM" id="CLU_029283_0_0_1"/>
<dbReference type="Proteomes" id="UP000007431">
    <property type="component" value="Unassembled WGS sequence"/>
</dbReference>
<gene>
    <name evidence="8" type="ORF">SCHCODRAFT_256650</name>
</gene>
<evidence type="ECO:0000256" key="6">
    <source>
        <dbReference type="SAM" id="Phobius"/>
    </source>
</evidence>
<evidence type="ECO:0000256" key="5">
    <source>
        <dbReference type="SAM" id="MobiDB-lite"/>
    </source>
</evidence>
<dbReference type="InterPro" id="IPR006614">
    <property type="entry name" value="Peroxin/Ferlin"/>
</dbReference>
<dbReference type="OMA" id="RWTRRIY"/>
<feature type="region of interest" description="Disordered" evidence="5">
    <location>
        <begin position="1"/>
        <end position="42"/>
    </location>
</feature>
<proteinExistence type="predicted"/>
<dbReference type="InterPro" id="IPR052816">
    <property type="entry name" value="Peroxisomal_Membrane_PEX28-32"/>
</dbReference>
<accession>D8PXT8</accession>
<dbReference type="GeneID" id="9586600"/>
<organism evidence="9">
    <name type="scientific">Schizophyllum commune (strain H4-8 / FGSC 9210)</name>
    <name type="common">Split gill fungus</name>
    <dbReference type="NCBI Taxonomy" id="578458"/>
    <lineage>
        <taxon>Eukaryota</taxon>
        <taxon>Fungi</taxon>
        <taxon>Dikarya</taxon>
        <taxon>Basidiomycota</taxon>
        <taxon>Agaricomycotina</taxon>
        <taxon>Agaricomycetes</taxon>
        <taxon>Agaricomycetidae</taxon>
        <taxon>Agaricales</taxon>
        <taxon>Schizophyllaceae</taxon>
        <taxon>Schizophyllum</taxon>
    </lineage>
</organism>
<dbReference type="AlphaFoldDB" id="D8PXT8"/>
<dbReference type="PANTHER" id="PTHR28304">
    <property type="entry name" value="PEROXISOMAL MEMBRANE PROTEIN PEX29"/>
    <property type="match status" value="1"/>
</dbReference>
<feature type="transmembrane region" description="Helical" evidence="6">
    <location>
        <begin position="146"/>
        <end position="173"/>
    </location>
</feature>
<dbReference type="EMBL" id="GL377304">
    <property type="protein sequence ID" value="EFI99732.1"/>
    <property type="molecule type" value="Genomic_DNA"/>
</dbReference>
<dbReference type="OrthoDB" id="74314at2759"/>
<dbReference type="VEuPathDB" id="FungiDB:SCHCODRAFT_02616553"/>
<evidence type="ECO:0000259" key="7">
    <source>
        <dbReference type="SMART" id="SM00694"/>
    </source>
</evidence>
<evidence type="ECO:0000313" key="9">
    <source>
        <dbReference type="Proteomes" id="UP000007431"/>
    </source>
</evidence>
<dbReference type="InterPro" id="IPR010482">
    <property type="entry name" value="TECPR1-like_DysF"/>
</dbReference>
<comment type="subcellular location">
    <subcellularLocation>
        <location evidence="1">Membrane</location>
        <topology evidence="1">Multi-pass membrane protein</topology>
    </subcellularLocation>
</comment>
<dbReference type="GO" id="GO:0007031">
    <property type="term" value="P:peroxisome organization"/>
    <property type="evidence" value="ECO:0007669"/>
    <property type="project" value="TreeGrafter"/>
</dbReference>